<dbReference type="EMBL" id="NSKD01000001">
    <property type="protein sequence ID" value="PAU82093.1"/>
    <property type="molecule type" value="Genomic_DNA"/>
</dbReference>
<dbReference type="PANTHER" id="PTHR33175:SF3">
    <property type="entry name" value="DNA-BINDING PROTEIN HU-BETA"/>
    <property type="match status" value="1"/>
</dbReference>
<evidence type="ECO:0000256" key="2">
    <source>
        <dbReference type="ARBA" id="ARBA00010529"/>
    </source>
</evidence>
<keyword evidence="7" id="KW-1185">Reference proteome</keyword>
<gene>
    <name evidence="6" type="ORF">CK501_02795</name>
</gene>
<dbReference type="PRINTS" id="PR01727">
    <property type="entry name" value="DNABINDINGHU"/>
</dbReference>
<dbReference type="InterPro" id="IPR020816">
    <property type="entry name" value="Histone-like_DNA-bd_CS"/>
</dbReference>
<evidence type="ECO:0000256" key="5">
    <source>
        <dbReference type="RuleBase" id="RU003939"/>
    </source>
</evidence>
<dbReference type="Proteomes" id="UP000218896">
    <property type="component" value="Unassembled WGS sequence"/>
</dbReference>
<comment type="similarity">
    <text evidence="2 5">Belongs to the bacterial histone-like protein family.</text>
</comment>
<dbReference type="AlphaFoldDB" id="A0A2A2FC11"/>
<dbReference type="OrthoDB" id="9799835at2"/>
<dbReference type="PROSITE" id="PS00045">
    <property type="entry name" value="HISTONE_LIKE"/>
    <property type="match status" value="1"/>
</dbReference>
<keyword evidence="4 6" id="KW-0238">DNA-binding</keyword>
<dbReference type="SMART" id="SM00411">
    <property type="entry name" value="BHL"/>
    <property type="match status" value="1"/>
</dbReference>
<evidence type="ECO:0000256" key="3">
    <source>
        <dbReference type="ARBA" id="ARBA00023067"/>
    </source>
</evidence>
<evidence type="ECO:0000313" key="7">
    <source>
        <dbReference type="Proteomes" id="UP000218896"/>
    </source>
</evidence>
<dbReference type="GO" id="GO:0030261">
    <property type="term" value="P:chromosome condensation"/>
    <property type="evidence" value="ECO:0007669"/>
    <property type="project" value="UniProtKB-KW"/>
</dbReference>
<dbReference type="Pfam" id="PF00216">
    <property type="entry name" value="Bac_DNA_binding"/>
    <property type="match status" value="1"/>
</dbReference>
<dbReference type="PANTHER" id="PTHR33175">
    <property type="entry name" value="DNA-BINDING PROTEIN HU"/>
    <property type="match status" value="1"/>
</dbReference>
<dbReference type="RefSeq" id="WP_077529998.1">
    <property type="nucleotide sequence ID" value="NZ_NSKD01000001.1"/>
</dbReference>
<dbReference type="InterPro" id="IPR000119">
    <property type="entry name" value="Hist_DNA-bd"/>
</dbReference>
<organism evidence="6 7">
    <name type="scientific">Halovibrio salipaludis</name>
    <dbReference type="NCBI Taxonomy" id="2032626"/>
    <lineage>
        <taxon>Bacteria</taxon>
        <taxon>Pseudomonadati</taxon>
        <taxon>Pseudomonadota</taxon>
        <taxon>Gammaproteobacteria</taxon>
        <taxon>Oceanospirillales</taxon>
        <taxon>Halomonadaceae</taxon>
        <taxon>Halovibrio</taxon>
    </lineage>
</organism>
<protein>
    <submittedName>
        <fullName evidence="6">HU family DNA-binding protein</fullName>
    </submittedName>
</protein>
<dbReference type="GO" id="GO:0030527">
    <property type="term" value="F:structural constituent of chromatin"/>
    <property type="evidence" value="ECO:0007669"/>
    <property type="project" value="InterPro"/>
</dbReference>
<dbReference type="InterPro" id="IPR010992">
    <property type="entry name" value="IHF-like_DNA-bd_dom_sf"/>
</dbReference>
<sequence>MRKPELAAAVAEETGLSKSKAQEVLNAFTDQISAALAKNEGVTLPGFGSFNVRERSARTGRNPQTGASIQIPASKSVGFKAGKPLREAIK</sequence>
<name>A0A2A2FC11_9GAMM</name>
<proteinExistence type="inferred from homology"/>
<reference evidence="6 7" key="1">
    <citation type="submission" date="2017-08" db="EMBL/GenBank/DDBJ databases">
        <title>Halovibrio sewagensis sp. nov., isolated from wastewater of high salinity.</title>
        <authorList>
            <person name="Dong X."/>
            <person name="Zhang G."/>
        </authorList>
    </citation>
    <scope>NUCLEOTIDE SEQUENCE [LARGE SCALE GENOMIC DNA]</scope>
    <source>
        <strain evidence="6 7">YL5-2</strain>
    </source>
</reference>
<evidence type="ECO:0000256" key="4">
    <source>
        <dbReference type="ARBA" id="ARBA00023125"/>
    </source>
</evidence>
<dbReference type="GO" id="GO:0003677">
    <property type="term" value="F:DNA binding"/>
    <property type="evidence" value="ECO:0007669"/>
    <property type="project" value="UniProtKB-KW"/>
</dbReference>
<dbReference type="Gene3D" id="4.10.520.10">
    <property type="entry name" value="IHF-like DNA-binding proteins"/>
    <property type="match status" value="1"/>
</dbReference>
<dbReference type="SUPFAM" id="SSF47729">
    <property type="entry name" value="IHF-like DNA-binding proteins"/>
    <property type="match status" value="1"/>
</dbReference>
<dbReference type="CDD" id="cd13831">
    <property type="entry name" value="HU"/>
    <property type="match status" value="1"/>
</dbReference>
<comment type="function">
    <text evidence="1">Histone-like DNA-binding protein which is capable of wrapping DNA to stabilize it, and thus to prevent its denaturation under extreme environmental conditions.</text>
</comment>
<keyword evidence="3" id="KW-0226">DNA condensation</keyword>
<accession>A0A2A2FC11</accession>
<evidence type="ECO:0000313" key="6">
    <source>
        <dbReference type="EMBL" id="PAU82093.1"/>
    </source>
</evidence>
<evidence type="ECO:0000256" key="1">
    <source>
        <dbReference type="ARBA" id="ARBA00003819"/>
    </source>
</evidence>
<comment type="caution">
    <text evidence="6">The sequence shown here is derived from an EMBL/GenBank/DDBJ whole genome shotgun (WGS) entry which is preliminary data.</text>
</comment>